<dbReference type="InterPro" id="IPR002413">
    <property type="entry name" value="V5_allergen-like"/>
</dbReference>
<dbReference type="RefSeq" id="WP_245613398.1">
    <property type="nucleotide sequence ID" value="NZ_BBPI01000022.1"/>
</dbReference>
<dbReference type="SMART" id="SM00198">
    <property type="entry name" value="SCP"/>
    <property type="match status" value="1"/>
</dbReference>
<feature type="domain" description="SCP" evidence="2">
    <location>
        <begin position="62"/>
        <end position="202"/>
    </location>
</feature>
<dbReference type="PROSITE" id="PS51257">
    <property type="entry name" value="PROKAR_LIPOPROTEIN"/>
    <property type="match status" value="1"/>
</dbReference>
<dbReference type="Gene3D" id="3.40.33.10">
    <property type="entry name" value="CAP"/>
    <property type="match status" value="1"/>
</dbReference>
<dbReference type="GO" id="GO:0005576">
    <property type="term" value="C:extracellular region"/>
    <property type="evidence" value="ECO:0007669"/>
    <property type="project" value="InterPro"/>
</dbReference>
<dbReference type="EMBL" id="BBPI01000022">
    <property type="protein sequence ID" value="GAM00165.1"/>
    <property type="molecule type" value="Genomic_DNA"/>
</dbReference>
<dbReference type="PRINTS" id="PR00837">
    <property type="entry name" value="V5TPXLIKE"/>
</dbReference>
<accession>A0A0A1W412</accession>
<protein>
    <recommendedName>
        <fullName evidence="2">SCP domain-containing protein</fullName>
    </recommendedName>
</protein>
<dbReference type="PROSITE" id="PS01010">
    <property type="entry name" value="CRISP_2"/>
    <property type="match status" value="1"/>
</dbReference>
<evidence type="ECO:0000256" key="1">
    <source>
        <dbReference type="SAM" id="MobiDB-lite"/>
    </source>
</evidence>
<evidence type="ECO:0000259" key="2">
    <source>
        <dbReference type="SMART" id="SM00198"/>
    </source>
</evidence>
<comment type="caution">
    <text evidence="3">The sequence shown here is derived from an EMBL/GenBank/DDBJ whole genome shotgun (WGS) entry which is preliminary data.</text>
</comment>
<gene>
    <name evidence="3" type="ORF">SP5_022_00320</name>
</gene>
<dbReference type="AlphaFoldDB" id="A0A0A1W412"/>
<proteinExistence type="predicted"/>
<dbReference type="PRINTS" id="PR00838">
    <property type="entry name" value="V5ALLERGEN"/>
</dbReference>
<dbReference type="InterPro" id="IPR035940">
    <property type="entry name" value="CAP_sf"/>
</dbReference>
<feature type="region of interest" description="Disordered" evidence="1">
    <location>
        <begin position="34"/>
        <end position="58"/>
    </location>
</feature>
<dbReference type="InterPro" id="IPR018244">
    <property type="entry name" value="Allrgn_V5/Tpx1_CS"/>
</dbReference>
<evidence type="ECO:0000313" key="4">
    <source>
        <dbReference type="Proteomes" id="UP000032305"/>
    </source>
</evidence>
<dbReference type="PANTHER" id="PTHR10334">
    <property type="entry name" value="CYSTEINE-RICH SECRETORY PROTEIN-RELATED"/>
    <property type="match status" value="1"/>
</dbReference>
<dbReference type="InterPro" id="IPR001283">
    <property type="entry name" value="CRISP-related"/>
</dbReference>
<keyword evidence="4" id="KW-1185">Reference proteome</keyword>
<dbReference type="eggNOG" id="COG2340">
    <property type="taxonomic scope" value="Bacteria"/>
</dbReference>
<organism evidence="3 4">
    <name type="scientific">Sphingomonas parapaucimobilis NBRC 15100</name>
    <dbReference type="NCBI Taxonomy" id="1219049"/>
    <lineage>
        <taxon>Bacteria</taxon>
        <taxon>Pseudomonadati</taxon>
        <taxon>Pseudomonadota</taxon>
        <taxon>Alphaproteobacteria</taxon>
        <taxon>Sphingomonadales</taxon>
        <taxon>Sphingomonadaceae</taxon>
        <taxon>Sphingomonas</taxon>
    </lineage>
</organism>
<dbReference type="Proteomes" id="UP000032305">
    <property type="component" value="Unassembled WGS sequence"/>
</dbReference>
<dbReference type="Pfam" id="PF00188">
    <property type="entry name" value="CAP"/>
    <property type="match status" value="1"/>
</dbReference>
<dbReference type="SUPFAM" id="SSF55797">
    <property type="entry name" value="PR-1-like"/>
    <property type="match status" value="1"/>
</dbReference>
<sequence length="206" mass="22500">MMRPDMAAMRTLRHLLSLSAAAILLAGCGPMIPSQTGGVERPPPRIVEQRTSDAPAPRGAGLLRQAMLNGHRAARAEVGLRPLVWDEGLAASALAYAQDLARTGRFEHAEQPQGPTRQGENLWTGTRGAYRYDEMIGHWVAEKRDFVNLPVPQASRTGQFGDVAHYTQIVWARSTAVGCAMASNARDDFLVCRYSPTGNVFGERIF</sequence>
<reference evidence="3 4" key="1">
    <citation type="submission" date="2014-11" db="EMBL/GenBank/DDBJ databases">
        <title>Whole genome shotgun sequence of Sphingomonas parapaucimobilis NBRC 15100.</title>
        <authorList>
            <person name="Katano-Makiyama Y."/>
            <person name="Hosoyama A."/>
            <person name="Hashimoto M."/>
            <person name="Hosoyama Y."/>
            <person name="Noguchi M."/>
            <person name="Numata M."/>
            <person name="Tsuchikane K."/>
            <person name="Hirakata S."/>
            <person name="Uohara A."/>
            <person name="Shimodaira J."/>
            <person name="Ohji S."/>
            <person name="Ichikawa N."/>
            <person name="Kimura A."/>
            <person name="Yamazoe A."/>
            <person name="Fujita N."/>
        </authorList>
    </citation>
    <scope>NUCLEOTIDE SEQUENCE [LARGE SCALE GENOMIC DNA]</scope>
    <source>
        <strain evidence="3 4">NBRC 15100</strain>
    </source>
</reference>
<name>A0A0A1W412_9SPHN</name>
<dbReference type="InterPro" id="IPR014044">
    <property type="entry name" value="CAP_dom"/>
</dbReference>
<evidence type="ECO:0000313" key="3">
    <source>
        <dbReference type="EMBL" id="GAM00165.1"/>
    </source>
</evidence>